<dbReference type="GO" id="GO:0006508">
    <property type="term" value="P:proteolysis"/>
    <property type="evidence" value="ECO:0007669"/>
    <property type="project" value="InterPro"/>
</dbReference>
<name>A0A7L3W5V3_9GRUI</name>
<feature type="non-terminal residue" evidence="3">
    <location>
        <position position="117"/>
    </location>
</feature>
<dbReference type="Proteomes" id="UP000518911">
    <property type="component" value="Unassembled WGS sequence"/>
</dbReference>
<evidence type="ECO:0000256" key="1">
    <source>
        <dbReference type="ARBA" id="ARBA00023157"/>
    </source>
</evidence>
<dbReference type="InterPro" id="IPR001254">
    <property type="entry name" value="Trypsin_dom"/>
</dbReference>
<dbReference type="AlphaFoldDB" id="A0A7L3W5V3"/>
<evidence type="ECO:0000313" key="3">
    <source>
        <dbReference type="EMBL" id="NXV71954.1"/>
    </source>
</evidence>
<sequence>TQVRGIRRLIAHEHYNNITQKNDIALLELDQPVHCSDYVQLACVPYAWLKVSELTNCYISGWGSTTAESAEPTDVLQEAKVRLINVRLCNSTRWYRGAIHRHNLCAGYPKGGIDTCQ</sequence>
<feature type="domain" description="Peptidase S1" evidence="2">
    <location>
        <begin position="1"/>
        <end position="117"/>
    </location>
</feature>
<keyword evidence="4" id="KW-1185">Reference proteome</keyword>
<evidence type="ECO:0000259" key="2">
    <source>
        <dbReference type="PROSITE" id="PS50240"/>
    </source>
</evidence>
<gene>
    <name evidence="3" type="primary">Acr_4</name>
    <name evidence="3" type="ORF">ATLROG_R11517</name>
</gene>
<organism evidence="3 4">
    <name type="scientific">Atlantisia rogersi</name>
    <name type="common">Inaccessible Island rail</name>
    <dbReference type="NCBI Taxonomy" id="2478892"/>
    <lineage>
        <taxon>Eukaryota</taxon>
        <taxon>Metazoa</taxon>
        <taxon>Chordata</taxon>
        <taxon>Craniata</taxon>
        <taxon>Vertebrata</taxon>
        <taxon>Euteleostomi</taxon>
        <taxon>Archelosauria</taxon>
        <taxon>Archosauria</taxon>
        <taxon>Dinosauria</taxon>
        <taxon>Saurischia</taxon>
        <taxon>Theropoda</taxon>
        <taxon>Coelurosauria</taxon>
        <taxon>Aves</taxon>
        <taxon>Neognathae</taxon>
        <taxon>Neoaves</taxon>
        <taxon>Gruiformes</taxon>
        <taxon>Rallidae</taxon>
        <taxon>Atlantisia</taxon>
    </lineage>
</organism>
<dbReference type="PANTHER" id="PTHR24252:SF8">
    <property type="entry name" value="ACROSIN"/>
    <property type="match status" value="1"/>
</dbReference>
<accession>A0A7L3W5V3</accession>
<dbReference type="InterPro" id="IPR043504">
    <property type="entry name" value="Peptidase_S1_PA_chymotrypsin"/>
</dbReference>
<proteinExistence type="predicted"/>
<dbReference type="OrthoDB" id="6339452at2759"/>
<feature type="non-terminal residue" evidence="3">
    <location>
        <position position="1"/>
    </location>
</feature>
<keyword evidence="1" id="KW-1015">Disulfide bond</keyword>
<dbReference type="EMBL" id="VZUJ01041117">
    <property type="protein sequence ID" value="NXV71954.1"/>
    <property type="molecule type" value="Genomic_DNA"/>
</dbReference>
<protein>
    <submittedName>
        <fullName evidence="3">ACRO protein</fullName>
    </submittedName>
</protein>
<dbReference type="SMART" id="SM00020">
    <property type="entry name" value="Tryp_SPc"/>
    <property type="match status" value="1"/>
</dbReference>
<dbReference type="PROSITE" id="PS50240">
    <property type="entry name" value="TRYPSIN_DOM"/>
    <property type="match status" value="1"/>
</dbReference>
<dbReference type="GO" id="GO:0004252">
    <property type="term" value="F:serine-type endopeptidase activity"/>
    <property type="evidence" value="ECO:0007669"/>
    <property type="project" value="InterPro"/>
</dbReference>
<evidence type="ECO:0000313" key="4">
    <source>
        <dbReference type="Proteomes" id="UP000518911"/>
    </source>
</evidence>
<dbReference type="Pfam" id="PF00089">
    <property type="entry name" value="Trypsin"/>
    <property type="match status" value="1"/>
</dbReference>
<dbReference type="GO" id="GO:0007340">
    <property type="term" value="P:acrosome reaction"/>
    <property type="evidence" value="ECO:0007669"/>
    <property type="project" value="TreeGrafter"/>
</dbReference>
<dbReference type="InterPro" id="IPR009003">
    <property type="entry name" value="Peptidase_S1_PA"/>
</dbReference>
<dbReference type="SUPFAM" id="SSF50494">
    <property type="entry name" value="Trypsin-like serine proteases"/>
    <property type="match status" value="1"/>
</dbReference>
<reference evidence="3 4" key="1">
    <citation type="submission" date="2019-09" db="EMBL/GenBank/DDBJ databases">
        <title>Bird 10,000 Genomes (B10K) Project - Family phase.</title>
        <authorList>
            <person name="Zhang G."/>
        </authorList>
    </citation>
    <scope>NUCLEOTIDE SEQUENCE [LARGE SCALE GENOMIC DNA]</scope>
    <source>
        <strain evidence="3">OUT-0055</strain>
        <tissue evidence="3">Blood</tissue>
    </source>
</reference>
<dbReference type="PANTHER" id="PTHR24252">
    <property type="entry name" value="ACROSIN-RELATED"/>
    <property type="match status" value="1"/>
</dbReference>
<dbReference type="CDD" id="cd00190">
    <property type="entry name" value="Tryp_SPc"/>
    <property type="match status" value="1"/>
</dbReference>
<comment type="caution">
    <text evidence="3">The sequence shown here is derived from an EMBL/GenBank/DDBJ whole genome shotgun (WGS) entry which is preliminary data.</text>
</comment>
<dbReference type="Gene3D" id="2.40.10.10">
    <property type="entry name" value="Trypsin-like serine proteases"/>
    <property type="match status" value="2"/>
</dbReference>